<comment type="caution">
    <text evidence="1">The sequence shown here is derived from an EMBL/GenBank/DDBJ whole genome shotgun (WGS) entry which is preliminary data.</text>
</comment>
<evidence type="ECO:0000313" key="1">
    <source>
        <dbReference type="EMBL" id="GKV25045.1"/>
    </source>
</evidence>
<gene>
    <name evidence="1" type="ORF">SLEP1_g34554</name>
</gene>
<keyword evidence="2" id="KW-1185">Reference proteome</keyword>
<dbReference type="EMBL" id="BPVZ01000067">
    <property type="protein sequence ID" value="GKV25045.1"/>
    <property type="molecule type" value="Genomic_DNA"/>
</dbReference>
<name>A0AAV5KKA6_9ROSI</name>
<organism evidence="1 2">
    <name type="scientific">Rubroshorea leprosula</name>
    <dbReference type="NCBI Taxonomy" id="152421"/>
    <lineage>
        <taxon>Eukaryota</taxon>
        <taxon>Viridiplantae</taxon>
        <taxon>Streptophyta</taxon>
        <taxon>Embryophyta</taxon>
        <taxon>Tracheophyta</taxon>
        <taxon>Spermatophyta</taxon>
        <taxon>Magnoliopsida</taxon>
        <taxon>eudicotyledons</taxon>
        <taxon>Gunneridae</taxon>
        <taxon>Pentapetalae</taxon>
        <taxon>rosids</taxon>
        <taxon>malvids</taxon>
        <taxon>Malvales</taxon>
        <taxon>Dipterocarpaceae</taxon>
        <taxon>Rubroshorea</taxon>
    </lineage>
</organism>
<dbReference type="Proteomes" id="UP001054252">
    <property type="component" value="Unassembled WGS sequence"/>
</dbReference>
<sequence length="89" mass="10026">MPRLCECVTSKEETLSIASNTRSLPSLMLSSSHVVEHEIPTTVITQSIDQEASKWCSSIDHVGMVSFLSGLWDWSNYVAKMLSCHRWEP</sequence>
<reference evidence="1 2" key="1">
    <citation type="journal article" date="2021" name="Commun. Biol.">
        <title>The genome of Shorea leprosula (Dipterocarpaceae) highlights the ecological relevance of drought in aseasonal tropical rainforests.</title>
        <authorList>
            <person name="Ng K.K.S."/>
            <person name="Kobayashi M.J."/>
            <person name="Fawcett J.A."/>
            <person name="Hatakeyama M."/>
            <person name="Paape T."/>
            <person name="Ng C.H."/>
            <person name="Ang C.C."/>
            <person name="Tnah L.H."/>
            <person name="Lee C.T."/>
            <person name="Nishiyama T."/>
            <person name="Sese J."/>
            <person name="O'Brien M.J."/>
            <person name="Copetti D."/>
            <person name="Mohd Noor M.I."/>
            <person name="Ong R.C."/>
            <person name="Putra M."/>
            <person name="Sireger I.Z."/>
            <person name="Indrioko S."/>
            <person name="Kosugi Y."/>
            <person name="Izuno A."/>
            <person name="Isagi Y."/>
            <person name="Lee S.L."/>
            <person name="Shimizu K.K."/>
        </authorList>
    </citation>
    <scope>NUCLEOTIDE SEQUENCE [LARGE SCALE GENOMIC DNA]</scope>
    <source>
        <strain evidence="1">214</strain>
    </source>
</reference>
<protein>
    <submittedName>
        <fullName evidence="1">Uncharacterized protein</fullName>
    </submittedName>
</protein>
<accession>A0AAV5KKA6</accession>
<evidence type="ECO:0000313" key="2">
    <source>
        <dbReference type="Proteomes" id="UP001054252"/>
    </source>
</evidence>
<dbReference type="AlphaFoldDB" id="A0AAV5KKA6"/>
<proteinExistence type="predicted"/>